<evidence type="ECO:0000313" key="2">
    <source>
        <dbReference type="Proteomes" id="UP000683360"/>
    </source>
</evidence>
<evidence type="ECO:0000313" key="1">
    <source>
        <dbReference type="EMBL" id="CAG2247606.1"/>
    </source>
</evidence>
<gene>
    <name evidence="1" type="ORF">MEDL_59565</name>
</gene>
<dbReference type="PANTHER" id="PTHR47331">
    <property type="entry name" value="PHD-TYPE DOMAIN-CONTAINING PROTEIN"/>
    <property type="match status" value="1"/>
</dbReference>
<sequence length="161" mass="18316">MKNDSGFSYLNESSSTPTICKGKRTNSLVLNNHGRPQITVNETRVKPERNQVSKTCPLHNTNHSLNSCRGFKEKCFKDRKNFVREHNICFKCCNSDQHKSKDCKEQVPCEACGSDSHSSAMYLGRKLRVNHGGEKNVHNIPEQDAVIKSTQICKQQFSWKS</sequence>
<dbReference type="PANTHER" id="PTHR47331:SF6">
    <property type="entry name" value="DOUBLECORTIN DOMAIN-CONTAINING PROTEIN"/>
    <property type="match status" value="1"/>
</dbReference>
<comment type="caution">
    <text evidence="1">The sequence shown here is derived from an EMBL/GenBank/DDBJ whole genome shotgun (WGS) entry which is preliminary data.</text>
</comment>
<name>A0A8S3UP40_MYTED</name>
<accession>A0A8S3UP40</accession>
<dbReference type="AlphaFoldDB" id="A0A8S3UP40"/>
<organism evidence="1 2">
    <name type="scientific">Mytilus edulis</name>
    <name type="common">Blue mussel</name>
    <dbReference type="NCBI Taxonomy" id="6550"/>
    <lineage>
        <taxon>Eukaryota</taxon>
        <taxon>Metazoa</taxon>
        <taxon>Spiralia</taxon>
        <taxon>Lophotrochozoa</taxon>
        <taxon>Mollusca</taxon>
        <taxon>Bivalvia</taxon>
        <taxon>Autobranchia</taxon>
        <taxon>Pteriomorphia</taxon>
        <taxon>Mytilida</taxon>
        <taxon>Mytiloidea</taxon>
        <taxon>Mytilidae</taxon>
        <taxon>Mytilinae</taxon>
        <taxon>Mytilus</taxon>
    </lineage>
</organism>
<dbReference type="Proteomes" id="UP000683360">
    <property type="component" value="Unassembled WGS sequence"/>
</dbReference>
<dbReference type="OrthoDB" id="10071960at2759"/>
<proteinExistence type="predicted"/>
<protein>
    <submittedName>
        <fullName evidence="1">Uncharacterized protein</fullName>
    </submittedName>
</protein>
<dbReference type="EMBL" id="CAJPWZ010002912">
    <property type="protein sequence ID" value="CAG2247606.1"/>
    <property type="molecule type" value="Genomic_DNA"/>
</dbReference>
<reference evidence="1" key="1">
    <citation type="submission" date="2021-03" db="EMBL/GenBank/DDBJ databases">
        <authorList>
            <person name="Bekaert M."/>
        </authorList>
    </citation>
    <scope>NUCLEOTIDE SEQUENCE</scope>
</reference>
<keyword evidence="2" id="KW-1185">Reference proteome</keyword>